<dbReference type="AlphaFoldDB" id="A0A075HJ99"/>
<dbReference type="EMBL" id="KF900990">
    <property type="protein sequence ID" value="AIF14018.1"/>
    <property type="molecule type" value="Genomic_DNA"/>
</dbReference>
<protein>
    <submittedName>
        <fullName evidence="2">Uncharacterized protein</fullName>
    </submittedName>
</protein>
<organism evidence="2">
    <name type="scientific">uncultured marine group II/III euryarchaeote KM3_65_G10</name>
    <dbReference type="NCBI Taxonomy" id="1456480"/>
    <lineage>
        <taxon>Archaea</taxon>
        <taxon>Methanobacteriati</taxon>
        <taxon>Methanobacteriota</taxon>
        <taxon>environmental samples</taxon>
    </lineage>
</organism>
<sequence length="236" mass="26424">MRRHVGRHPDRDAGRAVDQQPRQDSRQYGRLLQRAVVVVDKVDRLFVDIAQHGLRDGRQPRLGVTHRRGAVAVYRAEIALPVDQWVAQREILRHAHHRVVDGLVAVGMVFPHSVTDDARRFLVGRTRSRAHLAHREEHPPVDRLQPVACVGQGAAHDDRHGVFKVRLAHLGLDVALQYCTAFSLCQNSSSRRCRWASAGRLKEGRAGSASHCPRARERGRPVFRPETVQPAAAAPS</sequence>
<accession>A0A075HJ99</accession>
<proteinExistence type="predicted"/>
<name>A0A075HJ99_9EURY</name>
<evidence type="ECO:0000313" key="2">
    <source>
        <dbReference type="EMBL" id="AIF14018.1"/>
    </source>
</evidence>
<feature type="region of interest" description="Disordered" evidence="1">
    <location>
        <begin position="1"/>
        <end position="24"/>
    </location>
</feature>
<feature type="region of interest" description="Disordered" evidence="1">
    <location>
        <begin position="205"/>
        <end position="236"/>
    </location>
</feature>
<reference evidence="2" key="1">
    <citation type="journal article" date="2014" name="Genome Biol. Evol.">
        <title>Pangenome evidence for extensive interdomain horizontal transfer affecting lineage core and shell genes in uncultured planktonic thaumarchaeota and euryarchaeota.</title>
        <authorList>
            <person name="Deschamps P."/>
            <person name="Zivanovic Y."/>
            <person name="Moreira D."/>
            <person name="Rodriguez-Valera F."/>
            <person name="Lopez-Garcia P."/>
        </authorList>
    </citation>
    <scope>NUCLEOTIDE SEQUENCE</scope>
</reference>
<evidence type="ECO:0000256" key="1">
    <source>
        <dbReference type="SAM" id="MobiDB-lite"/>
    </source>
</evidence>
<feature type="compositionally biased region" description="Basic and acidic residues" evidence="1">
    <location>
        <begin position="7"/>
        <end position="24"/>
    </location>
</feature>